<evidence type="ECO:0000256" key="4">
    <source>
        <dbReference type="ARBA" id="ARBA00022705"/>
    </source>
</evidence>
<dbReference type="PANTHER" id="PTHR33516:SF2">
    <property type="entry name" value="LEXA REPRESSOR-RELATED"/>
    <property type="match status" value="1"/>
</dbReference>
<keyword evidence="10 13" id="KW-0804">Transcription</keyword>
<dbReference type="GO" id="GO:0006260">
    <property type="term" value="P:DNA replication"/>
    <property type="evidence" value="ECO:0007669"/>
    <property type="project" value="UniProtKB-UniRule"/>
</dbReference>
<evidence type="ECO:0000256" key="7">
    <source>
        <dbReference type="ARBA" id="ARBA00022813"/>
    </source>
</evidence>
<dbReference type="AlphaFoldDB" id="A0A9X3S6U3"/>
<keyword evidence="4 13" id="KW-0235">DNA replication</keyword>
<dbReference type="InterPro" id="IPR050077">
    <property type="entry name" value="LexA_repressor"/>
</dbReference>
<comment type="catalytic activity">
    <reaction evidence="13">
        <text>Hydrolysis of Ala-|-Gly bond in repressor LexA.</text>
        <dbReference type="EC" id="3.4.21.88"/>
    </reaction>
</comment>
<dbReference type="InterPro" id="IPR036390">
    <property type="entry name" value="WH_DNA-bd_sf"/>
</dbReference>
<dbReference type="RefSeq" id="WP_270023807.1">
    <property type="nucleotide sequence ID" value="NZ_JAPDDP010000005.1"/>
</dbReference>
<evidence type="ECO:0000256" key="13">
    <source>
        <dbReference type="HAMAP-Rule" id="MF_00015"/>
    </source>
</evidence>
<evidence type="ECO:0000256" key="5">
    <source>
        <dbReference type="ARBA" id="ARBA00022763"/>
    </source>
</evidence>
<feature type="domain" description="Peptidase S24/S26A/S26B/S26C" evidence="15">
    <location>
        <begin position="96"/>
        <end position="208"/>
    </location>
</feature>
<dbReference type="InterPro" id="IPR015927">
    <property type="entry name" value="Peptidase_S24_S26A/B/C"/>
</dbReference>
<dbReference type="PANTHER" id="PTHR33516">
    <property type="entry name" value="LEXA REPRESSOR"/>
    <property type="match status" value="1"/>
</dbReference>
<dbReference type="GO" id="GO:0006508">
    <property type="term" value="P:proteolysis"/>
    <property type="evidence" value="ECO:0007669"/>
    <property type="project" value="InterPro"/>
</dbReference>
<name>A0A9X3S6U3_9ACTN</name>
<comment type="caution">
    <text evidence="17">The sequence shown here is derived from an EMBL/GenBank/DDBJ whole genome shotgun (WGS) entry which is preliminary data.</text>
</comment>
<feature type="site" description="Cleavage; by autolysis" evidence="13">
    <location>
        <begin position="103"/>
        <end position="104"/>
    </location>
</feature>
<comment type="similarity">
    <text evidence="1 13 14">Belongs to the peptidase S24 family.</text>
</comment>
<evidence type="ECO:0000256" key="11">
    <source>
        <dbReference type="ARBA" id="ARBA00023204"/>
    </source>
</evidence>
<evidence type="ECO:0000256" key="3">
    <source>
        <dbReference type="ARBA" id="ARBA00022491"/>
    </source>
</evidence>
<keyword evidence="9 13" id="KW-0238">DNA-binding</keyword>
<dbReference type="SUPFAM" id="SSF51306">
    <property type="entry name" value="LexA/Signal peptidase"/>
    <property type="match status" value="1"/>
</dbReference>
<reference evidence="17" key="1">
    <citation type="submission" date="2022-10" db="EMBL/GenBank/DDBJ databases">
        <title>The WGS of Solirubrobacter phytolaccae KCTC 29190.</title>
        <authorList>
            <person name="Jiang Z."/>
        </authorList>
    </citation>
    <scope>NUCLEOTIDE SEQUENCE</scope>
    <source>
        <strain evidence="17">KCTC 29190</strain>
    </source>
</reference>
<dbReference type="GO" id="GO:0045892">
    <property type="term" value="P:negative regulation of DNA-templated transcription"/>
    <property type="evidence" value="ECO:0007669"/>
    <property type="project" value="UniProtKB-UniRule"/>
</dbReference>
<evidence type="ECO:0000256" key="14">
    <source>
        <dbReference type="RuleBase" id="RU003991"/>
    </source>
</evidence>
<keyword evidence="8 13" id="KW-0805">Transcription regulation</keyword>
<dbReference type="FunFam" id="2.10.109.10:FF:000001">
    <property type="entry name" value="LexA repressor"/>
    <property type="match status" value="1"/>
</dbReference>
<dbReference type="Gene3D" id="1.10.10.10">
    <property type="entry name" value="Winged helix-like DNA-binding domain superfamily/Winged helix DNA-binding domain"/>
    <property type="match status" value="1"/>
</dbReference>
<comment type="subunit">
    <text evidence="2 13">Homodimer.</text>
</comment>
<keyword evidence="18" id="KW-1185">Reference proteome</keyword>
<feature type="active site" description="For autocatalytic cleavage activity" evidence="13">
    <location>
        <position position="175"/>
    </location>
</feature>
<dbReference type="SUPFAM" id="SSF46785">
    <property type="entry name" value="Winged helix' DNA-binding domain"/>
    <property type="match status" value="1"/>
</dbReference>
<keyword evidence="3 13" id="KW-0678">Repressor</keyword>
<feature type="DNA-binding region" description="H-T-H motif" evidence="13">
    <location>
        <begin position="31"/>
        <end position="51"/>
    </location>
</feature>
<evidence type="ECO:0000313" key="17">
    <source>
        <dbReference type="EMBL" id="MDA0179523.1"/>
    </source>
</evidence>
<dbReference type="GO" id="GO:0009432">
    <property type="term" value="P:SOS response"/>
    <property type="evidence" value="ECO:0007669"/>
    <property type="project" value="UniProtKB-UniRule"/>
</dbReference>
<dbReference type="CDD" id="cd06529">
    <property type="entry name" value="S24_LexA-like"/>
    <property type="match status" value="1"/>
</dbReference>
<evidence type="ECO:0000256" key="2">
    <source>
        <dbReference type="ARBA" id="ARBA00011738"/>
    </source>
</evidence>
<dbReference type="PRINTS" id="PR00726">
    <property type="entry name" value="LEXASERPTASE"/>
</dbReference>
<dbReference type="GO" id="GO:0004252">
    <property type="term" value="F:serine-type endopeptidase activity"/>
    <property type="evidence" value="ECO:0007669"/>
    <property type="project" value="UniProtKB-UniRule"/>
</dbReference>
<dbReference type="Proteomes" id="UP001147653">
    <property type="component" value="Unassembled WGS sequence"/>
</dbReference>
<dbReference type="InterPro" id="IPR006197">
    <property type="entry name" value="Peptidase_S24_LexA"/>
</dbReference>
<dbReference type="InterPro" id="IPR036286">
    <property type="entry name" value="LexA/Signal_pep-like_sf"/>
</dbReference>
<feature type="domain" description="LexA repressor DNA-binding" evidence="16">
    <location>
        <begin position="5"/>
        <end position="68"/>
    </location>
</feature>
<evidence type="ECO:0000259" key="15">
    <source>
        <dbReference type="Pfam" id="PF00717"/>
    </source>
</evidence>
<sequence length="215" mass="23288">MDIGKDLTKRQQEIFDFIKRYSASHGYPPTVRDIGKAVGLASSSTVHAHLANLEKVGLLRRDPSKPRAIELLDKAGSAATSALDAVKSAVLPNGLPLVGHVAAGQPLLAEENIEEYVQIPEIAGGEDGEYLLRVRGDSMIKAGILPDDVVVVRQQDTADDGQIVVALVGEEATVKRYFKEADHVRLQPENDALEPIRSREVQVLGRVVGVMRRVA</sequence>
<keyword evidence="7 13" id="KW-0068">Autocatalytic cleavage</keyword>
<dbReference type="Gene3D" id="2.10.109.10">
    <property type="entry name" value="Umud Fragment, subunit A"/>
    <property type="match status" value="1"/>
</dbReference>
<comment type="function">
    <text evidence="13">Represses a number of genes involved in the response to DNA damage (SOS response), including recA and lexA. In the presence of single-stranded DNA, RecA interacts with LexA causing an autocatalytic cleavage which disrupts the DNA-binding part of LexA, leading to derepression of the SOS regulon and eventually DNA repair.</text>
</comment>
<evidence type="ECO:0000256" key="8">
    <source>
        <dbReference type="ARBA" id="ARBA00023015"/>
    </source>
</evidence>
<evidence type="ECO:0000313" key="18">
    <source>
        <dbReference type="Proteomes" id="UP001147653"/>
    </source>
</evidence>
<keyword evidence="11 13" id="KW-0234">DNA repair</keyword>
<protein>
    <recommendedName>
        <fullName evidence="13">LexA repressor</fullName>
        <ecNumber evidence="13">3.4.21.88</ecNumber>
    </recommendedName>
</protein>
<dbReference type="HAMAP" id="MF_00015">
    <property type="entry name" value="LexA"/>
    <property type="match status" value="1"/>
</dbReference>
<dbReference type="NCBIfam" id="TIGR00498">
    <property type="entry name" value="lexA"/>
    <property type="match status" value="1"/>
</dbReference>
<evidence type="ECO:0000259" key="16">
    <source>
        <dbReference type="Pfam" id="PF01726"/>
    </source>
</evidence>
<evidence type="ECO:0000256" key="10">
    <source>
        <dbReference type="ARBA" id="ARBA00023163"/>
    </source>
</evidence>
<dbReference type="EMBL" id="JAPDDP010000005">
    <property type="protein sequence ID" value="MDA0179523.1"/>
    <property type="molecule type" value="Genomic_DNA"/>
</dbReference>
<dbReference type="InterPro" id="IPR039418">
    <property type="entry name" value="LexA-like"/>
</dbReference>
<evidence type="ECO:0000256" key="6">
    <source>
        <dbReference type="ARBA" id="ARBA00022801"/>
    </source>
</evidence>
<dbReference type="Pfam" id="PF01726">
    <property type="entry name" value="LexA_DNA_bind"/>
    <property type="match status" value="1"/>
</dbReference>
<feature type="active site" description="For autocatalytic cleavage activity" evidence="13">
    <location>
        <position position="138"/>
    </location>
</feature>
<keyword evidence="5 13" id="KW-0227">DNA damage</keyword>
<dbReference type="FunFam" id="1.10.10.10:FF:000009">
    <property type="entry name" value="LexA repressor"/>
    <property type="match status" value="1"/>
</dbReference>
<organism evidence="17 18">
    <name type="scientific">Solirubrobacter phytolaccae</name>
    <dbReference type="NCBI Taxonomy" id="1404360"/>
    <lineage>
        <taxon>Bacteria</taxon>
        <taxon>Bacillati</taxon>
        <taxon>Actinomycetota</taxon>
        <taxon>Thermoleophilia</taxon>
        <taxon>Solirubrobacterales</taxon>
        <taxon>Solirubrobacteraceae</taxon>
        <taxon>Solirubrobacter</taxon>
    </lineage>
</organism>
<keyword evidence="12 13" id="KW-0742">SOS response</keyword>
<dbReference type="InterPro" id="IPR006200">
    <property type="entry name" value="LexA"/>
</dbReference>
<gene>
    <name evidence="13 17" type="primary">lexA</name>
    <name evidence="17" type="ORF">OJ997_04385</name>
</gene>
<dbReference type="EC" id="3.4.21.88" evidence="13"/>
<evidence type="ECO:0000256" key="12">
    <source>
        <dbReference type="ARBA" id="ARBA00023236"/>
    </source>
</evidence>
<dbReference type="InterPro" id="IPR006199">
    <property type="entry name" value="LexA_DNA-bd_dom"/>
</dbReference>
<dbReference type="GO" id="GO:0003677">
    <property type="term" value="F:DNA binding"/>
    <property type="evidence" value="ECO:0007669"/>
    <property type="project" value="UniProtKB-UniRule"/>
</dbReference>
<dbReference type="GO" id="GO:0006281">
    <property type="term" value="P:DNA repair"/>
    <property type="evidence" value="ECO:0007669"/>
    <property type="project" value="UniProtKB-UniRule"/>
</dbReference>
<dbReference type="Pfam" id="PF00717">
    <property type="entry name" value="Peptidase_S24"/>
    <property type="match status" value="1"/>
</dbReference>
<dbReference type="InterPro" id="IPR036388">
    <property type="entry name" value="WH-like_DNA-bd_sf"/>
</dbReference>
<evidence type="ECO:0000256" key="9">
    <source>
        <dbReference type="ARBA" id="ARBA00023125"/>
    </source>
</evidence>
<accession>A0A9X3S6U3</accession>
<proteinExistence type="inferred from homology"/>
<keyword evidence="6 13" id="KW-0378">Hydrolase</keyword>
<evidence type="ECO:0000256" key="1">
    <source>
        <dbReference type="ARBA" id="ARBA00007484"/>
    </source>
</evidence>